<evidence type="ECO:0000313" key="9">
    <source>
        <dbReference type="Proteomes" id="UP001219567"/>
    </source>
</evidence>
<evidence type="ECO:0000256" key="3">
    <source>
        <dbReference type="ARBA" id="ARBA00022827"/>
    </source>
</evidence>
<keyword evidence="9" id="KW-1185">Reference proteome</keyword>
<gene>
    <name evidence="8" type="primary">BNA4</name>
    <name evidence="8" type="ORF">MYAM1_003177</name>
</gene>
<evidence type="ECO:0000256" key="2">
    <source>
        <dbReference type="ARBA" id="ARBA00022630"/>
    </source>
</evidence>
<sequence length="390" mass="43890">MVRNSVAVIGAGPVGCLAAIGFARRGYEVSLYEARSECSFREESATKQRSINLALSVRGITALRVVGGDKDDHSKQACLVDEVLSEVVPMSARMIHTNTDVGVRLDRQEYSSQGESIYSFERAKLNWLLLNSAANYSNIEMYFQHTLMQVQPTSNESEVHLAFQVPGHADWASVFEQHMSQRESAQKFFQTNFPDAFQIMDQEELLQTLISRTPSSLGSVRCTPMHAGSLAVFLGDSAHAMVPFYGQGLNCGLEDVRVFFEEWDKATSEHHSMVQAKQIALPAYTAQRSQDVAAIQVLAQENYKEMRSKVVSRTHKLRKWVDTKLAQTLPANRWHSLYEMVTFSNMGYAKALETERRQQRILRNLGSAMGLGLLWTLSWGVYRISTEFAK</sequence>
<organism evidence="8 9">
    <name type="scientific">Malassezia yamatoensis</name>
    <dbReference type="NCBI Taxonomy" id="253288"/>
    <lineage>
        <taxon>Eukaryota</taxon>
        <taxon>Fungi</taxon>
        <taxon>Dikarya</taxon>
        <taxon>Basidiomycota</taxon>
        <taxon>Ustilaginomycotina</taxon>
        <taxon>Malasseziomycetes</taxon>
        <taxon>Malasseziales</taxon>
        <taxon>Malasseziaceae</taxon>
        <taxon>Malassezia</taxon>
    </lineage>
</organism>
<dbReference type="InterPro" id="IPR036188">
    <property type="entry name" value="FAD/NAD-bd_sf"/>
</dbReference>
<dbReference type="Proteomes" id="UP001219567">
    <property type="component" value="Chromosome 5"/>
</dbReference>
<feature type="domain" description="FAD-binding" evidence="7">
    <location>
        <begin position="179"/>
        <end position="259"/>
    </location>
</feature>
<name>A0AAJ5YV98_9BASI</name>
<accession>A0AAJ5YV98</accession>
<evidence type="ECO:0000259" key="7">
    <source>
        <dbReference type="Pfam" id="PF01494"/>
    </source>
</evidence>
<dbReference type="PANTHER" id="PTHR46028">
    <property type="entry name" value="KYNURENINE 3-MONOOXYGENASE"/>
    <property type="match status" value="1"/>
</dbReference>
<dbReference type="SUPFAM" id="SSF51905">
    <property type="entry name" value="FAD/NAD(P)-binding domain"/>
    <property type="match status" value="1"/>
</dbReference>
<dbReference type="EC" id="1.14.13.9" evidence="8"/>
<keyword evidence="4" id="KW-0521">NADP</keyword>
<proteinExistence type="predicted"/>
<evidence type="ECO:0000256" key="5">
    <source>
        <dbReference type="ARBA" id="ARBA00023002"/>
    </source>
</evidence>
<dbReference type="AlphaFoldDB" id="A0AAJ5YV98"/>
<evidence type="ECO:0000256" key="6">
    <source>
        <dbReference type="ARBA" id="ARBA00023033"/>
    </source>
</evidence>
<dbReference type="InterPro" id="IPR002938">
    <property type="entry name" value="FAD-bd"/>
</dbReference>
<dbReference type="GO" id="GO:0005741">
    <property type="term" value="C:mitochondrial outer membrane"/>
    <property type="evidence" value="ECO:0007669"/>
    <property type="project" value="TreeGrafter"/>
</dbReference>
<evidence type="ECO:0000313" key="8">
    <source>
        <dbReference type="EMBL" id="WFD00428.1"/>
    </source>
</evidence>
<dbReference type="Pfam" id="PF01494">
    <property type="entry name" value="FAD_binding_3"/>
    <property type="match status" value="1"/>
</dbReference>
<keyword evidence="5 8" id="KW-0560">Oxidoreductase</keyword>
<dbReference type="Gene3D" id="3.50.50.60">
    <property type="entry name" value="FAD/NAD(P)-binding domain"/>
    <property type="match status" value="2"/>
</dbReference>
<dbReference type="GO" id="GO:0071949">
    <property type="term" value="F:FAD binding"/>
    <property type="evidence" value="ECO:0007669"/>
    <property type="project" value="InterPro"/>
</dbReference>
<keyword evidence="6" id="KW-0503">Monooxygenase</keyword>
<comment type="cofactor">
    <cofactor evidence="1">
        <name>FAD</name>
        <dbReference type="ChEBI" id="CHEBI:57692"/>
    </cofactor>
</comment>
<protein>
    <submittedName>
        <fullName evidence="8">Kynurenine 3-monooxygenase</fullName>
        <ecNumber evidence="8">1.14.13.9</ecNumber>
    </submittedName>
</protein>
<keyword evidence="3" id="KW-0274">FAD</keyword>
<evidence type="ECO:0000256" key="1">
    <source>
        <dbReference type="ARBA" id="ARBA00001974"/>
    </source>
</evidence>
<dbReference type="GO" id="GO:0070189">
    <property type="term" value="P:kynurenine metabolic process"/>
    <property type="evidence" value="ECO:0007669"/>
    <property type="project" value="TreeGrafter"/>
</dbReference>
<dbReference type="GO" id="GO:0004502">
    <property type="term" value="F:kynurenine 3-monooxygenase activity"/>
    <property type="evidence" value="ECO:0007669"/>
    <property type="project" value="UniProtKB-EC"/>
</dbReference>
<dbReference type="EMBL" id="CP119947">
    <property type="protein sequence ID" value="WFD00428.1"/>
    <property type="molecule type" value="Genomic_DNA"/>
</dbReference>
<reference evidence="8 9" key="1">
    <citation type="submission" date="2023-03" db="EMBL/GenBank/DDBJ databases">
        <title>Mating type loci evolution in Malassezia.</title>
        <authorList>
            <person name="Coelho M.A."/>
        </authorList>
    </citation>
    <scope>NUCLEOTIDE SEQUENCE [LARGE SCALE GENOMIC DNA]</scope>
    <source>
        <strain evidence="8 9">CBS 9725</strain>
    </source>
</reference>
<dbReference type="PANTHER" id="PTHR46028:SF2">
    <property type="entry name" value="KYNURENINE 3-MONOOXYGENASE"/>
    <property type="match status" value="1"/>
</dbReference>
<evidence type="ECO:0000256" key="4">
    <source>
        <dbReference type="ARBA" id="ARBA00022857"/>
    </source>
</evidence>
<keyword evidence="2" id="KW-0285">Flavoprotein</keyword>
<dbReference type="Pfam" id="PF13450">
    <property type="entry name" value="NAD_binding_8"/>
    <property type="match status" value="1"/>
</dbReference>